<reference evidence="2" key="1">
    <citation type="journal article" name="DNA Res.">
        <title>The physiological potential of anammox bacteria as revealed by their core genome structure.</title>
        <authorList>
            <person name="Okubo T."/>
            <person name="Toyoda A."/>
            <person name="Fukuhara K."/>
            <person name="Uchiyama I."/>
            <person name="Harigaya Y."/>
            <person name="Kuroiwa M."/>
            <person name="Suzuki T."/>
            <person name="Murakami Y."/>
            <person name="Suwa Y."/>
            <person name="Takami H."/>
        </authorList>
    </citation>
    <scope>NUCLEOTIDE SEQUENCE</scope>
    <source>
        <strain evidence="2">317325-2</strain>
    </source>
</reference>
<dbReference type="CDD" id="cd24049">
    <property type="entry name" value="ASKHA_NBD_PilM"/>
    <property type="match status" value="1"/>
</dbReference>
<name>A0A809RE42_9BACT</name>
<feature type="domain" description="SHS2" evidence="1">
    <location>
        <begin position="8"/>
        <end position="175"/>
    </location>
</feature>
<dbReference type="PANTHER" id="PTHR32432:SF3">
    <property type="entry name" value="ETHANOLAMINE UTILIZATION PROTEIN EUTJ"/>
    <property type="match status" value="1"/>
</dbReference>
<dbReference type="PIRSF" id="PIRSF019169">
    <property type="entry name" value="PilM"/>
    <property type="match status" value="1"/>
</dbReference>
<proteinExistence type="predicted"/>
<dbReference type="Gene3D" id="3.30.1490.300">
    <property type="match status" value="1"/>
</dbReference>
<organism evidence="2 3">
    <name type="scientific">Candidatus Nitrosymbiomonas proteolyticus</name>
    <dbReference type="NCBI Taxonomy" id="2608984"/>
    <lineage>
        <taxon>Bacteria</taxon>
        <taxon>Bacillati</taxon>
        <taxon>Armatimonadota</taxon>
        <taxon>Armatimonadota incertae sedis</taxon>
        <taxon>Candidatus Nitrosymbiomonas</taxon>
    </lineage>
</organism>
<sequence>MAKKLNSVVGIDIGSRSIKVAEIRSQGRDVVVTALGIVDTPEGAVDHTGIYNSDAVANALKQALSSSGVSVGQAVATIAGQASVLVRTLEVPKMNPNELREHMQWEINRNIPFSESTVVSDYRVVDEGAEGAQNMDVVMAISPQSAIETLMACVKKAGKQLFAIDVEPLGLARSVFTSYGDEFDNQTVCLVDIGHKTTSINIYRNGKLLMPRQVPLGGELLTKSIADGLGVSGPEAEEIKRNQADASQVSAGGAATQQFTAYNPFAEAGEGGAPEAGGESAAPVPAADANRANAFIVDGLSELAEEARRSIEYFRSKGGEVERIVLCGGGAGLRGLNTYLSNALGLPCDIFDPTRRLQINAKKASEEFVAGHKQEFAVAVGNGLHIMFD</sequence>
<accession>A0A809RE42</accession>
<dbReference type="Gene3D" id="3.30.420.40">
    <property type="match status" value="2"/>
</dbReference>
<dbReference type="EMBL" id="AP021858">
    <property type="protein sequence ID" value="BBO22675.1"/>
    <property type="molecule type" value="Genomic_DNA"/>
</dbReference>
<dbReference type="Proteomes" id="UP000662873">
    <property type="component" value="Chromosome"/>
</dbReference>
<dbReference type="InterPro" id="IPR005883">
    <property type="entry name" value="PilM"/>
</dbReference>
<dbReference type="NCBIfam" id="TIGR01175">
    <property type="entry name" value="pilM"/>
    <property type="match status" value="1"/>
</dbReference>
<protein>
    <submittedName>
        <fullName evidence="2">Type IV pilus assembly protein PilM</fullName>
    </submittedName>
</protein>
<dbReference type="SMART" id="SM00842">
    <property type="entry name" value="FtsA"/>
    <property type="match status" value="1"/>
</dbReference>
<evidence type="ECO:0000259" key="1">
    <source>
        <dbReference type="SMART" id="SM00842"/>
    </source>
</evidence>
<dbReference type="AlphaFoldDB" id="A0A809RE42"/>
<dbReference type="SUPFAM" id="SSF53067">
    <property type="entry name" value="Actin-like ATPase domain"/>
    <property type="match status" value="2"/>
</dbReference>
<evidence type="ECO:0000313" key="3">
    <source>
        <dbReference type="Proteomes" id="UP000662873"/>
    </source>
</evidence>
<evidence type="ECO:0000313" key="2">
    <source>
        <dbReference type="EMBL" id="BBO22675.1"/>
    </source>
</evidence>
<dbReference type="InterPro" id="IPR050696">
    <property type="entry name" value="FtsA/MreB"/>
</dbReference>
<dbReference type="Pfam" id="PF11104">
    <property type="entry name" value="PilM_2"/>
    <property type="match status" value="2"/>
</dbReference>
<dbReference type="PANTHER" id="PTHR32432">
    <property type="entry name" value="CELL DIVISION PROTEIN FTSA-RELATED"/>
    <property type="match status" value="1"/>
</dbReference>
<gene>
    <name evidence="2" type="ORF">NPRO_02700</name>
</gene>
<dbReference type="InterPro" id="IPR043129">
    <property type="entry name" value="ATPase_NBD"/>
</dbReference>
<dbReference type="InterPro" id="IPR003494">
    <property type="entry name" value="SHS2_FtsA"/>
</dbReference>
<dbReference type="GO" id="GO:0051301">
    <property type="term" value="P:cell division"/>
    <property type="evidence" value="ECO:0007669"/>
    <property type="project" value="InterPro"/>
</dbReference>
<dbReference type="KEGG" id="npy:NPRO_02700"/>